<evidence type="ECO:0000313" key="1">
    <source>
        <dbReference type="EMBL" id="KAF2634397.1"/>
    </source>
</evidence>
<reference evidence="1" key="1">
    <citation type="journal article" date="2020" name="Stud. Mycol.">
        <title>101 Dothideomycetes genomes: a test case for predicting lifestyles and emergence of pathogens.</title>
        <authorList>
            <person name="Haridas S."/>
            <person name="Albert R."/>
            <person name="Binder M."/>
            <person name="Bloem J."/>
            <person name="Labutti K."/>
            <person name="Salamov A."/>
            <person name="Andreopoulos B."/>
            <person name="Baker S."/>
            <person name="Barry K."/>
            <person name="Bills G."/>
            <person name="Bluhm B."/>
            <person name="Cannon C."/>
            <person name="Castanera R."/>
            <person name="Culley D."/>
            <person name="Daum C."/>
            <person name="Ezra D."/>
            <person name="Gonzalez J."/>
            <person name="Henrissat B."/>
            <person name="Kuo A."/>
            <person name="Liang C."/>
            <person name="Lipzen A."/>
            <person name="Lutzoni F."/>
            <person name="Magnuson J."/>
            <person name="Mondo S."/>
            <person name="Nolan M."/>
            <person name="Ohm R."/>
            <person name="Pangilinan J."/>
            <person name="Park H.-J."/>
            <person name="Ramirez L."/>
            <person name="Alfaro M."/>
            <person name="Sun H."/>
            <person name="Tritt A."/>
            <person name="Yoshinaga Y."/>
            <person name="Zwiers L.-H."/>
            <person name="Turgeon B."/>
            <person name="Goodwin S."/>
            <person name="Spatafora J."/>
            <person name="Crous P."/>
            <person name="Grigoriev I."/>
        </authorList>
    </citation>
    <scope>NUCLEOTIDE SEQUENCE</scope>
    <source>
        <strain evidence="1">CBS 473.64</strain>
    </source>
</reference>
<evidence type="ECO:0000313" key="2">
    <source>
        <dbReference type="Proteomes" id="UP000799753"/>
    </source>
</evidence>
<dbReference type="PANTHER" id="PTHR47843:SF5">
    <property type="entry name" value="BTB_POZ DOMAIN PROTEIN"/>
    <property type="match status" value="1"/>
</dbReference>
<dbReference type="Proteomes" id="UP000799753">
    <property type="component" value="Unassembled WGS sequence"/>
</dbReference>
<organism evidence="1 2">
    <name type="scientific">Massarina eburnea CBS 473.64</name>
    <dbReference type="NCBI Taxonomy" id="1395130"/>
    <lineage>
        <taxon>Eukaryota</taxon>
        <taxon>Fungi</taxon>
        <taxon>Dikarya</taxon>
        <taxon>Ascomycota</taxon>
        <taxon>Pezizomycotina</taxon>
        <taxon>Dothideomycetes</taxon>
        <taxon>Pleosporomycetidae</taxon>
        <taxon>Pleosporales</taxon>
        <taxon>Massarineae</taxon>
        <taxon>Massarinaceae</taxon>
        <taxon>Massarina</taxon>
    </lineage>
</organism>
<sequence>KPNMKAPVFHAKMYAMADKYNIPGLKIVTKRYFKDSIVDSFANQDFYDAIDIIFTSTREDDLGLRNVVL</sequence>
<feature type="non-terminal residue" evidence="1">
    <location>
        <position position="1"/>
    </location>
</feature>
<proteinExistence type="predicted"/>
<keyword evidence="2" id="KW-1185">Reference proteome</keyword>
<feature type="non-terminal residue" evidence="1">
    <location>
        <position position="69"/>
    </location>
</feature>
<dbReference type="PANTHER" id="PTHR47843">
    <property type="entry name" value="BTB DOMAIN-CONTAINING PROTEIN-RELATED"/>
    <property type="match status" value="1"/>
</dbReference>
<name>A0A6A6RH73_9PLEO</name>
<accession>A0A6A6RH73</accession>
<gene>
    <name evidence="1" type="ORF">P280DRAFT_385650</name>
</gene>
<dbReference type="OrthoDB" id="6359816at2759"/>
<dbReference type="AlphaFoldDB" id="A0A6A6RH73"/>
<dbReference type="EMBL" id="MU006832">
    <property type="protein sequence ID" value="KAF2634397.1"/>
    <property type="molecule type" value="Genomic_DNA"/>
</dbReference>
<protein>
    <submittedName>
        <fullName evidence="1">Uncharacterized protein</fullName>
    </submittedName>
</protein>